<sequence>MTNLALPSDPIEKPKVVLDQKDYVNRLVDVVALTLEKLWPSPTKTTTAPIKVFLQHILKQSRTTHSTLQLALYYLFRSKNRVTQAMQQLDLQDRAYAVCGRRMFLASLICAQKYLHDKTYKNKAWTQIAGLPVQQINQSERVFLWLLDYQLYVRKEAFDHWLNVVQHQLGMRGVVLDQPQPAPPSPEPTKQFFMAKKHLLPTPPTDPLDLPVPNKKRRTLHSDTF</sequence>
<gene>
    <name evidence="2" type="ORF">DM01DRAFT_1341391</name>
</gene>
<dbReference type="CDD" id="cd20557">
    <property type="entry name" value="CYCLIN_ScPCL1-like"/>
    <property type="match status" value="1"/>
</dbReference>
<dbReference type="OrthoDB" id="286814at2759"/>
<organism evidence="2 3">
    <name type="scientific">Hesseltinella vesiculosa</name>
    <dbReference type="NCBI Taxonomy" id="101127"/>
    <lineage>
        <taxon>Eukaryota</taxon>
        <taxon>Fungi</taxon>
        <taxon>Fungi incertae sedis</taxon>
        <taxon>Mucoromycota</taxon>
        <taxon>Mucoromycotina</taxon>
        <taxon>Mucoromycetes</taxon>
        <taxon>Mucorales</taxon>
        <taxon>Cunninghamellaceae</taxon>
        <taxon>Hesseltinella</taxon>
    </lineage>
</organism>
<dbReference type="PANTHER" id="PTHR15615:SF36">
    <property type="entry name" value="PHO85 CYCLIN-5"/>
    <property type="match status" value="1"/>
</dbReference>
<dbReference type="GO" id="GO:0016538">
    <property type="term" value="F:cyclin-dependent protein serine/threonine kinase regulator activity"/>
    <property type="evidence" value="ECO:0007669"/>
    <property type="project" value="TreeGrafter"/>
</dbReference>
<dbReference type="GO" id="GO:0005634">
    <property type="term" value="C:nucleus"/>
    <property type="evidence" value="ECO:0007669"/>
    <property type="project" value="TreeGrafter"/>
</dbReference>
<dbReference type="STRING" id="101127.A0A1X2GXF9"/>
<proteinExistence type="predicted"/>
<dbReference type="AlphaFoldDB" id="A0A1X2GXF9"/>
<feature type="region of interest" description="Disordered" evidence="1">
    <location>
        <begin position="201"/>
        <end position="225"/>
    </location>
</feature>
<dbReference type="Pfam" id="PF08613">
    <property type="entry name" value="Cyclin"/>
    <property type="match status" value="1"/>
</dbReference>
<dbReference type="PANTHER" id="PTHR15615">
    <property type="match status" value="1"/>
</dbReference>
<comment type="caution">
    <text evidence="2">The sequence shown here is derived from an EMBL/GenBank/DDBJ whole genome shotgun (WGS) entry which is preliminary data.</text>
</comment>
<name>A0A1X2GXF9_9FUNG</name>
<dbReference type="Gene3D" id="1.10.472.10">
    <property type="entry name" value="Cyclin-like"/>
    <property type="match status" value="1"/>
</dbReference>
<reference evidence="2 3" key="1">
    <citation type="submission" date="2016-07" db="EMBL/GenBank/DDBJ databases">
        <title>Pervasive Adenine N6-methylation of Active Genes in Fungi.</title>
        <authorList>
            <consortium name="DOE Joint Genome Institute"/>
            <person name="Mondo S.J."/>
            <person name="Dannebaum R.O."/>
            <person name="Kuo R.C."/>
            <person name="Labutti K."/>
            <person name="Haridas S."/>
            <person name="Kuo A."/>
            <person name="Salamov A."/>
            <person name="Ahrendt S.R."/>
            <person name="Lipzen A."/>
            <person name="Sullivan W."/>
            <person name="Andreopoulos W.B."/>
            <person name="Clum A."/>
            <person name="Lindquist E."/>
            <person name="Daum C."/>
            <person name="Ramamoorthy G.K."/>
            <person name="Gryganskyi A."/>
            <person name="Culley D."/>
            <person name="Magnuson J.K."/>
            <person name="James T.Y."/>
            <person name="O'Malley M.A."/>
            <person name="Stajich J.E."/>
            <person name="Spatafora J.W."/>
            <person name="Visel A."/>
            <person name="Grigoriev I.V."/>
        </authorList>
    </citation>
    <scope>NUCLEOTIDE SEQUENCE [LARGE SCALE GENOMIC DNA]</scope>
    <source>
        <strain evidence="2 3">NRRL 3301</strain>
    </source>
</reference>
<dbReference type="InterPro" id="IPR013922">
    <property type="entry name" value="Cyclin_PHO80-like"/>
</dbReference>
<evidence type="ECO:0000313" key="3">
    <source>
        <dbReference type="Proteomes" id="UP000242146"/>
    </source>
</evidence>
<keyword evidence="3" id="KW-1185">Reference proteome</keyword>
<evidence type="ECO:0000256" key="1">
    <source>
        <dbReference type="SAM" id="MobiDB-lite"/>
    </source>
</evidence>
<dbReference type="EMBL" id="MCGT01000001">
    <property type="protein sequence ID" value="ORX62773.1"/>
    <property type="molecule type" value="Genomic_DNA"/>
</dbReference>
<accession>A0A1X2GXF9</accession>
<evidence type="ECO:0008006" key="4">
    <source>
        <dbReference type="Google" id="ProtNLM"/>
    </source>
</evidence>
<protein>
    <recommendedName>
        <fullName evidence="4">Cyclin N-terminal domain-containing protein</fullName>
    </recommendedName>
</protein>
<dbReference type="GO" id="GO:0019901">
    <property type="term" value="F:protein kinase binding"/>
    <property type="evidence" value="ECO:0007669"/>
    <property type="project" value="InterPro"/>
</dbReference>
<dbReference type="GO" id="GO:0000307">
    <property type="term" value="C:cyclin-dependent protein kinase holoenzyme complex"/>
    <property type="evidence" value="ECO:0007669"/>
    <property type="project" value="TreeGrafter"/>
</dbReference>
<evidence type="ECO:0000313" key="2">
    <source>
        <dbReference type="EMBL" id="ORX62773.1"/>
    </source>
</evidence>
<dbReference type="Proteomes" id="UP000242146">
    <property type="component" value="Unassembled WGS sequence"/>
</dbReference>